<dbReference type="EMBL" id="OX597839">
    <property type="protein sequence ID" value="CAI9741454.1"/>
    <property type="molecule type" value="Genomic_DNA"/>
</dbReference>
<feature type="compositionally biased region" description="Low complexity" evidence="1">
    <location>
        <begin position="610"/>
        <end position="624"/>
    </location>
</feature>
<organism evidence="2 3">
    <name type="scientific">Octopus vulgaris</name>
    <name type="common">Common octopus</name>
    <dbReference type="NCBI Taxonomy" id="6645"/>
    <lineage>
        <taxon>Eukaryota</taxon>
        <taxon>Metazoa</taxon>
        <taxon>Spiralia</taxon>
        <taxon>Lophotrochozoa</taxon>
        <taxon>Mollusca</taxon>
        <taxon>Cephalopoda</taxon>
        <taxon>Coleoidea</taxon>
        <taxon>Octopodiformes</taxon>
        <taxon>Octopoda</taxon>
        <taxon>Incirrata</taxon>
        <taxon>Octopodidae</taxon>
        <taxon>Octopus</taxon>
    </lineage>
</organism>
<feature type="region of interest" description="Disordered" evidence="1">
    <location>
        <begin position="777"/>
        <end position="821"/>
    </location>
</feature>
<feature type="compositionally biased region" description="Basic and acidic residues" evidence="1">
    <location>
        <begin position="645"/>
        <end position="663"/>
    </location>
</feature>
<feature type="compositionally biased region" description="Low complexity" evidence="1">
    <location>
        <begin position="790"/>
        <end position="813"/>
    </location>
</feature>
<evidence type="ECO:0000313" key="3">
    <source>
        <dbReference type="Proteomes" id="UP001162480"/>
    </source>
</evidence>
<name>A0AA36FLL1_OCTVU</name>
<proteinExistence type="predicted"/>
<keyword evidence="3" id="KW-1185">Reference proteome</keyword>
<evidence type="ECO:0000256" key="1">
    <source>
        <dbReference type="SAM" id="MobiDB-lite"/>
    </source>
</evidence>
<feature type="region of interest" description="Disordered" evidence="1">
    <location>
        <begin position="509"/>
        <end position="529"/>
    </location>
</feature>
<feature type="compositionally biased region" description="Basic residues" evidence="1">
    <location>
        <begin position="397"/>
        <end position="413"/>
    </location>
</feature>
<accession>A0AA36FLL1</accession>
<protein>
    <submittedName>
        <fullName evidence="2">Uncharacterized protein</fullName>
    </submittedName>
</protein>
<dbReference type="Proteomes" id="UP001162480">
    <property type="component" value="Chromosome 26"/>
</dbReference>
<sequence>MAAVFETGDESADTCNQVTYEDKIFHKVENFLNCAVDNHNHVKNNESDWLSLEGIKPDTQTEQAQHQIHGENFLNSKNISKAKPGPENRISNGVVCSMKEFPQNSWDKTCKFSKKTNSQIELEGNSSTESESLSKLQEESIETEVPSTCKSFDMWENTILKTDNSTKNTESTKALNVSADAGKQVNCFNNTYGFKDDLKMDCEEPVTETSQLKDGQSSPRINSTSEDKSFTPNFTDDNVKTSESSSLLNHEHIYSKTDNRTKCAVDTSLPNAHRLAENEENVSKLEPKMTKNCLENNLSGGMTKSAEKQPNPDRCSNISNLRKHCTPCQVIVQDFFKELNIDLVELSRNFPVKHIQKRPPGRPSLLRQTDISENRFFHDGNQEMTGDGANKNNNSVKTKRKPGRKCKKLSEKRKRTFSAGMARCENFSDFMDEQDKYKEKHFSVGGDDDDDDEEEDNLPLMSVKNNLHQTQMSALLRNSLENSAAGETEKYDNVTKNRDVEKKTANTIPSSTTINGVETQQSGSPKGLSTKQVIPATIEAAPSLGNVTISPYISESTNNISSAINASVTTNPSATTAATDDDEATIFTTVSLATNTECNSTNAITNPTNSAVSSSSASPFSSFPGDPVTLTPTIGNGGSVQLGEETQKQSKDGAHPKPNDKGGKFLNANTTTVTTFANNNRPHCENLSVKTSGQRCVTSTKPKCKYHGLNSAPCRKLYKCKKCGLEAKCLSDIQAHMGGTHSEFCMYRCPYCVPRNRVKTINSIEFEVLRSSNTNVSSQSSVKKKTPYYTSNNNSTTTSSTTTTTTTTTTSNNGKKKKVNHQIQLQREKKRKLNYYYRNQHEIKKYKNTKITCEYCRKLVNQSNISRHLNSKSCKGLKKNTEKQNVNDRERIVIKKYQKVKCNTCQKQISRTNLSKHCRICPKENLHN</sequence>
<evidence type="ECO:0000313" key="2">
    <source>
        <dbReference type="EMBL" id="CAI9741454.1"/>
    </source>
</evidence>
<gene>
    <name evidence="2" type="ORF">OCTVUL_1B012763</name>
</gene>
<feature type="compositionally biased region" description="Polar residues" evidence="1">
    <location>
        <begin position="207"/>
        <end position="245"/>
    </location>
</feature>
<feature type="region of interest" description="Disordered" evidence="1">
    <location>
        <begin position="608"/>
        <end position="667"/>
    </location>
</feature>
<feature type="compositionally biased region" description="Low complexity" evidence="1">
    <location>
        <begin position="121"/>
        <end position="135"/>
    </location>
</feature>
<feature type="region of interest" description="Disordered" evidence="1">
    <location>
        <begin position="121"/>
        <end position="140"/>
    </location>
</feature>
<dbReference type="AlphaFoldDB" id="A0AA36FLL1"/>
<feature type="region of interest" description="Disordered" evidence="1">
    <location>
        <begin position="379"/>
        <end position="413"/>
    </location>
</feature>
<reference evidence="2" key="1">
    <citation type="submission" date="2023-08" db="EMBL/GenBank/DDBJ databases">
        <authorList>
            <person name="Alioto T."/>
            <person name="Alioto T."/>
            <person name="Gomez Garrido J."/>
        </authorList>
    </citation>
    <scope>NUCLEOTIDE SEQUENCE</scope>
</reference>
<feature type="region of interest" description="Disordered" evidence="1">
    <location>
        <begin position="205"/>
        <end position="245"/>
    </location>
</feature>